<protein>
    <submittedName>
        <fullName evidence="1">Uncharacterized protein</fullName>
    </submittedName>
</protein>
<sequence length="108" mass="12828">MKLKDKPVVVPFMEMYVCALIYRVVSELPRWWHSVKNLPTNASRCSRCGFNPWVRKMPWAREWQPTPVFWPGKSYRQRSLGGYSQWGHKQSDTTEHAHTTSLFSRRCI</sequence>
<dbReference type="EMBL" id="OX596094">
    <property type="protein sequence ID" value="CAM9426338.1"/>
    <property type="molecule type" value="Genomic_DNA"/>
</dbReference>
<organism evidence="1 2">
    <name type="scientific">Rangifer tarandus platyrhynchus</name>
    <name type="common">Svalbard reindeer</name>
    <dbReference type="NCBI Taxonomy" id="3082113"/>
    <lineage>
        <taxon>Eukaryota</taxon>
        <taxon>Metazoa</taxon>
        <taxon>Chordata</taxon>
        <taxon>Craniata</taxon>
        <taxon>Vertebrata</taxon>
        <taxon>Euteleostomi</taxon>
        <taxon>Mammalia</taxon>
        <taxon>Eutheria</taxon>
        <taxon>Laurasiatheria</taxon>
        <taxon>Artiodactyla</taxon>
        <taxon>Ruminantia</taxon>
        <taxon>Pecora</taxon>
        <taxon>Cervidae</taxon>
        <taxon>Odocoileinae</taxon>
        <taxon>Rangifer</taxon>
    </lineage>
</organism>
<evidence type="ECO:0000313" key="1">
    <source>
        <dbReference type="EMBL" id="CAM9426338.1"/>
    </source>
</evidence>
<dbReference type="Proteomes" id="UP001162501">
    <property type="component" value="Chromosome 10"/>
</dbReference>
<proteinExistence type="predicted"/>
<evidence type="ECO:0000313" key="2">
    <source>
        <dbReference type="Proteomes" id="UP001162501"/>
    </source>
</evidence>
<gene>
    <name evidence="1" type="ORF">MRATA1EN22A_LOCUS2356</name>
</gene>
<accession>A0AC59Y6C6</accession>
<name>A0AC59Y6C6_RANTA</name>
<reference evidence="1" key="1">
    <citation type="submission" date="2023-05" db="EMBL/GenBank/DDBJ databases">
        <authorList>
            <consortium name="ELIXIR-Norway"/>
        </authorList>
    </citation>
    <scope>NUCLEOTIDE SEQUENCE</scope>
</reference>
<reference evidence="1" key="2">
    <citation type="submission" date="2025-03" db="EMBL/GenBank/DDBJ databases">
        <authorList>
            <consortium name="ELIXIR-Norway"/>
            <consortium name="Elixir Norway"/>
        </authorList>
    </citation>
    <scope>NUCLEOTIDE SEQUENCE</scope>
</reference>